<organism evidence="2">
    <name type="scientific">uncultured Caudovirales phage</name>
    <dbReference type="NCBI Taxonomy" id="2100421"/>
    <lineage>
        <taxon>Viruses</taxon>
        <taxon>Duplodnaviria</taxon>
        <taxon>Heunggongvirae</taxon>
        <taxon>Uroviricota</taxon>
        <taxon>Caudoviricetes</taxon>
        <taxon>Peduoviridae</taxon>
        <taxon>Maltschvirus</taxon>
        <taxon>Maltschvirus maltsch</taxon>
    </lineage>
</organism>
<dbReference type="EMBL" id="LR797474">
    <property type="protein sequence ID" value="CAB4219161.1"/>
    <property type="molecule type" value="Genomic_DNA"/>
</dbReference>
<gene>
    <name evidence="2" type="ORF">UFOVP1604_244</name>
</gene>
<accession>A0A6J5SX08</accession>
<reference evidence="2" key="1">
    <citation type="submission" date="2020-05" db="EMBL/GenBank/DDBJ databases">
        <authorList>
            <person name="Chiriac C."/>
            <person name="Salcher M."/>
            <person name="Ghai R."/>
            <person name="Kavagutti S V."/>
        </authorList>
    </citation>
    <scope>NUCLEOTIDE SEQUENCE</scope>
</reference>
<feature type="region of interest" description="Disordered" evidence="1">
    <location>
        <begin position="215"/>
        <end position="252"/>
    </location>
</feature>
<protein>
    <submittedName>
        <fullName evidence="2">Uncharacterized protein</fullName>
    </submittedName>
</protein>
<feature type="compositionally biased region" description="Low complexity" evidence="1">
    <location>
        <begin position="217"/>
        <end position="251"/>
    </location>
</feature>
<evidence type="ECO:0000256" key="1">
    <source>
        <dbReference type="SAM" id="MobiDB-lite"/>
    </source>
</evidence>
<proteinExistence type="predicted"/>
<evidence type="ECO:0000313" key="2">
    <source>
        <dbReference type="EMBL" id="CAB4219161.1"/>
    </source>
</evidence>
<name>A0A6J5SX08_9CAUD</name>
<sequence length="367" mass="38120">MTLVKTFDEFKKPPVIDEARTVGKISVANPKAGEIKRWNVVLRSGAEGAVDETNPSNTILRELSQDPDFKNWWKSYDALSVTTDKKQIPNHNLLAIIDLGVQNKTNLIGQNVYKAQVAFLPYATGQLHTGEVAGMWVTYDVTKVPHRASATVEGSDVELVAWNSQDLPDLRVTNDNKRIEAKDKTTGGNIPANLVNPAYVEKNGASGGVATVAKPNTTGTSGTSGSAGTAGTSGTISTAGTPAATASPSTGLKATQTFDQKIQDLQKKIIASGNVEAAKAINDKGGAIGKYGSGTAKAIAILVGTPTTPVTEITAEIAAKLDAALAKVTPEQIAAVKAPAAQAATATKPAENVAATTVTTKKGTLTF</sequence>